<evidence type="ECO:0000313" key="1">
    <source>
        <dbReference type="EMBL" id="GME98568.1"/>
    </source>
</evidence>
<reference evidence="1" key="1">
    <citation type="submission" date="2023-04" db="EMBL/GenBank/DDBJ databases">
        <title>Ambrosiozyma monospora NBRC 10751.</title>
        <authorList>
            <person name="Ichikawa N."/>
            <person name="Sato H."/>
            <person name="Tonouchi N."/>
        </authorList>
    </citation>
    <scope>NUCLEOTIDE SEQUENCE</scope>
    <source>
        <strain evidence="1">NBRC 10751</strain>
    </source>
</reference>
<keyword evidence="2" id="KW-1185">Reference proteome</keyword>
<accession>A0ACB5U0K7</accession>
<gene>
    <name evidence="1" type="ORF">Amon02_001051000</name>
</gene>
<evidence type="ECO:0000313" key="2">
    <source>
        <dbReference type="Proteomes" id="UP001165064"/>
    </source>
</evidence>
<dbReference type="Proteomes" id="UP001165064">
    <property type="component" value="Unassembled WGS sequence"/>
</dbReference>
<comment type="caution">
    <text evidence="1">The sequence shown here is derived from an EMBL/GenBank/DDBJ whole genome shotgun (WGS) entry which is preliminary data.</text>
</comment>
<organism evidence="1 2">
    <name type="scientific">Ambrosiozyma monospora</name>
    <name type="common">Yeast</name>
    <name type="synonym">Endomycopsis monosporus</name>
    <dbReference type="NCBI Taxonomy" id="43982"/>
    <lineage>
        <taxon>Eukaryota</taxon>
        <taxon>Fungi</taxon>
        <taxon>Dikarya</taxon>
        <taxon>Ascomycota</taxon>
        <taxon>Saccharomycotina</taxon>
        <taxon>Pichiomycetes</taxon>
        <taxon>Pichiales</taxon>
        <taxon>Pichiaceae</taxon>
        <taxon>Ambrosiozyma</taxon>
    </lineage>
</organism>
<dbReference type="EMBL" id="BSXS01010585">
    <property type="protein sequence ID" value="GME98568.1"/>
    <property type="molecule type" value="Genomic_DNA"/>
</dbReference>
<proteinExistence type="predicted"/>
<sequence length="212" mass="24813">MMKLDQSGLTVNDIDVLHNYWFSIPHIPSHVSLKRYYSYFNSDIQNVLHLSYIIWAQAAKKIPEYESKSIQLYKTAIQIGDEYWKNNAHDNFNMHYYLRYMSERYFYEYLIGDGLNCSLTLSSCMRLAQLAGYAQIDVSPENPTTGKPARLFVFSGISSLSMKLKCPIIQDPTIDDHLDPDLPLAEEKRRLFWDIYSGEKCITFPYLILFFE</sequence>
<protein>
    <submittedName>
        <fullName evidence="1">Unnamed protein product</fullName>
    </submittedName>
</protein>
<name>A0ACB5U0K7_AMBMO</name>